<dbReference type="Proteomes" id="UP000192050">
    <property type="component" value="Chromosome"/>
</dbReference>
<protein>
    <submittedName>
        <fullName evidence="1">Uncharacterized protein</fullName>
    </submittedName>
</protein>
<dbReference type="RefSeq" id="WP_009886839.1">
    <property type="nucleotide sequence ID" value="NZ_CP015363.1"/>
</dbReference>
<keyword evidence="2" id="KW-1185">Reference proteome</keyword>
<dbReference type="GeneID" id="31677189"/>
<accession>A0A1V0N5W1</accession>
<sequence>MTDIKCRKCGEIFKKPRWGFKPLEYKAGMKMPGGLVALGAIIVCPKCGFEGSLKEYDTV</sequence>
<dbReference type="KEGG" id="fai:FAD_1698"/>
<evidence type="ECO:0000313" key="2">
    <source>
        <dbReference type="Proteomes" id="UP000192050"/>
    </source>
</evidence>
<gene>
    <name evidence="1" type="ORF">FAD_1698</name>
</gene>
<name>A0A1V0N5W1_9ARCH</name>
<proteinExistence type="predicted"/>
<dbReference type="EMBL" id="CP015363">
    <property type="protein sequence ID" value="ARD85538.1"/>
    <property type="molecule type" value="Genomic_DNA"/>
</dbReference>
<evidence type="ECO:0000313" key="1">
    <source>
        <dbReference type="EMBL" id="ARD85538.1"/>
    </source>
</evidence>
<organism evidence="1 2">
    <name type="scientific">Ferroplasma acidiphilum</name>
    <dbReference type="NCBI Taxonomy" id="74969"/>
    <lineage>
        <taxon>Archaea</taxon>
        <taxon>Methanobacteriati</taxon>
        <taxon>Thermoplasmatota</taxon>
        <taxon>Thermoplasmata</taxon>
        <taxon>Thermoplasmatales</taxon>
        <taxon>Ferroplasmaceae</taxon>
        <taxon>Ferroplasma</taxon>
    </lineage>
</organism>
<reference evidence="1 2" key="1">
    <citation type="submission" date="2011-10" db="EMBL/GenBank/DDBJ databases">
        <title>Metabolic and evolutionary patterns in the extreme acidophile Ferroplasma acidiphilum.</title>
        <authorList>
            <person name="Golyshina O.V."/>
            <person name="Kozyavkin S.A."/>
            <person name="Tatusov R.L."/>
            <person name="Slesarev A.I."/>
            <person name="Golyshin P.N."/>
        </authorList>
    </citation>
    <scope>NUCLEOTIDE SEQUENCE [LARGE SCALE GENOMIC DNA]</scope>
    <source>
        <strain evidence="2">Y</strain>
    </source>
</reference>
<dbReference type="GeneID" id="16024970"/>
<dbReference type="OrthoDB" id="358871at2157"/>
<dbReference type="AlphaFoldDB" id="A0A1V0N5W1"/>